<evidence type="ECO:0000259" key="1">
    <source>
        <dbReference type="Pfam" id="PF01048"/>
    </source>
</evidence>
<dbReference type="GO" id="GO:0009116">
    <property type="term" value="P:nucleoside metabolic process"/>
    <property type="evidence" value="ECO:0007669"/>
    <property type="project" value="InterPro"/>
</dbReference>
<keyword evidence="4" id="KW-1185">Reference proteome</keyword>
<comment type="caution">
    <text evidence="3">The sequence shown here is derived from an EMBL/GenBank/DDBJ whole genome shotgun (WGS) entry which is preliminary data.</text>
</comment>
<feature type="domain" description="Bacterial Death-like" evidence="2">
    <location>
        <begin position="344"/>
        <end position="408"/>
    </location>
</feature>
<sequence length="411" mass="45249">MSSRTDILVITAIKEEHEAVLQLAGLTSWAEHEAGGPTPYATAGLRTATGETLTVALARPVRMGGRSTGPLVTTLTDRLRPTCLAMCGVCAGNPGATAPGDVIVAAPAYEWDEGKHTDAGFRAAPQQFPQDSRWVRAVQDFHPDGLPSYGVATEQEAAVWYLERLHRGQDPRKHPARKRYFPHATWGPRLERLRAAGLIRWRDSELELTGDGRDHIQQILYYHGVDGPERLPFDVVDGAMASGSAVIAEPGIWDRLEARQRDTLALEMEAATIATVAHQRAVPHWLVAKGVMDHADRDKDDRFKAFAARASAEVLFALLGRLLTASHAPGGPAAHVPDGVMHEVVRQLTYYWQDLADVVGVPSYETRRFRAGDEPYDLWTWLATRQRLPDLPDALDEIGRSDLASLLRAYV</sequence>
<dbReference type="InterPro" id="IPR000845">
    <property type="entry name" value="Nucleoside_phosphorylase_d"/>
</dbReference>
<gene>
    <name evidence="3" type="ORF">Afe05nite_77530</name>
</gene>
<dbReference type="EMBL" id="BOMM01000074">
    <property type="protein sequence ID" value="GIE15913.1"/>
    <property type="molecule type" value="Genomic_DNA"/>
</dbReference>
<dbReference type="Gene3D" id="3.40.50.1580">
    <property type="entry name" value="Nucleoside phosphorylase domain"/>
    <property type="match status" value="1"/>
</dbReference>
<dbReference type="InterPro" id="IPR035994">
    <property type="entry name" value="Nucleoside_phosphorylase_sf"/>
</dbReference>
<organism evidence="3 4">
    <name type="scientific">Paractinoplanes ferrugineus</name>
    <dbReference type="NCBI Taxonomy" id="113564"/>
    <lineage>
        <taxon>Bacteria</taxon>
        <taxon>Bacillati</taxon>
        <taxon>Actinomycetota</taxon>
        <taxon>Actinomycetes</taxon>
        <taxon>Micromonosporales</taxon>
        <taxon>Micromonosporaceae</taxon>
        <taxon>Paractinoplanes</taxon>
    </lineage>
</organism>
<dbReference type="GO" id="GO:0008782">
    <property type="term" value="F:adenosylhomocysteine nucleosidase activity"/>
    <property type="evidence" value="ECO:0007669"/>
    <property type="project" value="TreeGrafter"/>
</dbReference>
<dbReference type="Pfam" id="PF20690">
    <property type="entry name" value="bDLD3"/>
    <property type="match status" value="1"/>
</dbReference>
<evidence type="ECO:0008006" key="5">
    <source>
        <dbReference type="Google" id="ProtNLM"/>
    </source>
</evidence>
<reference evidence="3" key="1">
    <citation type="submission" date="2021-01" db="EMBL/GenBank/DDBJ databases">
        <title>Whole genome shotgun sequence of Actinoplanes ferrugineus NBRC 15555.</title>
        <authorList>
            <person name="Komaki H."/>
            <person name="Tamura T."/>
        </authorList>
    </citation>
    <scope>NUCLEOTIDE SEQUENCE</scope>
    <source>
        <strain evidence="3">NBRC 15555</strain>
    </source>
</reference>
<accession>A0A919JA79</accession>
<evidence type="ECO:0000313" key="3">
    <source>
        <dbReference type="EMBL" id="GIE15913.1"/>
    </source>
</evidence>
<evidence type="ECO:0000313" key="4">
    <source>
        <dbReference type="Proteomes" id="UP000598174"/>
    </source>
</evidence>
<dbReference type="GO" id="GO:0008930">
    <property type="term" value="F:methylthioadenosine nucleosidase activity"/>
    <property type="evidence" value="ECO:0007669"/>
    <property type="project" value="TreeGrafter"/>
</dbReference>
<dbReference type="GO" id="GO:0019284">
    <property type="term" value="P:L-methionine salvage from S-adenosylmethionine"/>
    <property type="evidence" value="ECO:0007669"/>
    <property type="project" value="TreeGrafter"/>
</dbReference>
<proteinExistence type="predicted"/>
<dbReference type="PANTHER" id="PTHR46832">
    <property type="entry name" value="5'-METHYLTHIOADENOSINE/S-ADENOSYLHOMOCYSTEINE NUCLEOSIDASE"/>
    <property type="match status" value="1"/>
</dbReference>
<name>A0A919JA79_9ACTN</name>
<evidence type="ECO:0000259" key="2">
    <source>
        <dbReference type="Pfam" id="PF20690"/>
    </source>
</evidence>
<dbReference type="GO" id="GO:0005829">
    <property type="term" value="C:cytosol"/>
    <property type="evidence" value="ECO:0007669"/>
    <property type="project" value="TreeGrafter"/>
</dbReference>
<feature type="domain" description="Nucleoside phosphorylase" evidence="1">
    <location>
        <begin position="229"/>
        <end position="313"/>
    </location>
</feature>
<dbReference type="SUPFAM" id="SSF53167">
    <property type="entry name" value="Purine and uridine phosphorylases"/>
    <property type="match status" value="1"/>
</dbReference>
<dbReference type="PANTHER" id="PTHR46832:SF1">
    <property type="entry name" value="5'-METHYLTHIOADENOSINE_S-ADENOSYLHOMOCYSTEINE NUCLEOSIDASE"/>
    <property type="match status" value="1"/>
</dbReference>
<protein>
    <recommendedName>
        <fullName evidence="5">Nucleoside phosphorylase</fullName>
    </recommendedName>
</protein>
<dbReference type="InterPro" id="IPR048915">
    <property type="entry name" value="bDLD3"/>
</dbReference>
<dbReference type="Pfam" id="PF01048">
    <property type="entry name" value="PNP_UDP_1"/>
    <property type="match status" value="1"/>
</dbReference>
<dbReference type="Proteomes" id="UP000598174">
    <property type="component" value="Unassembled WGS sequence"/>
</dbReference>
<dbReference type="RefSeq" id="WP_203822254.1">
    <property type="nucleotide sequence ID" value="NZ_BAAABP010000039.1"/>
</dbReference>
<dbReference type="AlphaFoldDB" id="A0A919JA79"/>